<evidence type="ECO:0000256" key="4">
    <source>
        <dbReference type="ARBA" id="ARBA00022448"/>
    </source>
</evidence>
<dbReference type="GO" id="GO:0016020">
    <property type="term" value="C:membrane"/>
    <property type="evidence" value="ECO:0007669"/>
    <property type="project" value="UniProtKB-SubCell"/>
</dbReference>
<comment type="similarity">
    <text evidence="3">Belongs to the major facilitator superfamily. TCR/Tet family.</text>
</comment>
<evidence type="ECO:0000256" key="7">
    <source>
        <dbReference type="ARBA" id="ARBA00023136"/>
    </source>
</evidence>
<dbReference type="InterPro" id="IPR011701">
    <property type="entry name" value="MFS"/>
</dbReference>
<dbReference type="GO" id="GO:0022857">
    <property type="term" value="F:transmembrane transporter activity"/>
    <property type="evidence" value="ECO:0007669"/>
    <property type="project" value="InterPro"/>
</dbReference>
<accession>A0A7V8RCP6</accession>
<evidence type="ECO:0000256" key="8">
    <source>
        <dbReference type="SAM" id="Phobius"/>
    </source>
</evidence>
<dbReference type="SUPFAM" id="SSF103473">
    <property type="entry name" value="MFS general substrate transporter"/>
    <property type="match status" value="1"/>
</dbReference>
<sequence>MRCHGRGGGMINRNLLVLASIVFIDMAGIGLIVPVMPSLIQSLTGQGLDHAATWGGWLLFTYALMQFLFAPVIGGLSDRFGRRPVLLATLALLGVDYALMAFAPSLAWLFAGRAISGVMGASYAAANSCIADSIPAERRGAAFGMLGGAGAAGFVLGPAIGGLIGQFGDRLPFVAAALLCAAGTVFGWLRFAETLDPDKRRRFDPFRSNPLGMIVRMARIPLVIGCLAAIFLMQLASQAQLSVWAYYGTAKFQWTPAMTGMTIALFGVMIVLTQGVLSGKAIARFGAVRTATISLLFSIPSFLTLAFAPSTPVVILGVIIGAIPGMCFPAMQQLMSPCVAEDAQGELQGAIASTISLTAIIGPPLMTWVFAAYADARGIFFPGAPFVVAAGLMAGAVTVLTVTLLRHAGQPSAA</sequence>
<dbReference type="AlphaFoldDB" id="A0A7V8RCP6"/>
<dbReference type="InterPro" id="IPR005829">
    <property type="entry name" value="Sugar_transporter_CS"/>
</dbReference>
<feature type="transmembrane region" description="Helical" evidence="8">
    <location>
        <begin position="54"/>
        <end position="73"/>
    </location>
</feature>
<evidence type="ECO:0000256" key="6">
    <source>
        <dbReference type="ARBA" id="ARBA00022989"/>
    </source>
</evidence>
<protein>
    <submittedName>
        <fullName evidence="10">TCR/Tet family MFS transporter</fullName>
    </submittedName>
</protein>
<dbReference type="Proteomes" id="UP000589292">
    <property type="component" value="Unassembled WGS sequence"/>
</dbReference>
<gene>
    <name evidence="10" type="ORF">FG486_06655</name>
</gene>
<dbReference type="InterPro" id="IPR001958">
    <property type="entry name" value="Tet-R_TetA/multi-R_MdtG-like"/>
</dbReference>
<dbReference type="InterPro" id="IPR020846">
    <property type="entry name" value="MFS_dom"/>
</dbReference>
<dbReference type="PROSITE" id="PS50850">
    <property type="entry name" value="MFS"/>
    <property type="match status" value="1"/>
</dbReference>
<organism evidence="10 11">
    <name type="scientific">Sphingomonas ursincola</name>
    <dbReference type="NCBI Taxonomy" id="56361"/>
    <lineage>
        <taxon>Bacteria</taxon>
        <taxon>Pseudomonadati</taxon>
        <taxon>Pseudomonadota</taxon>
        <taxon>Alphaproteobacteria</taxon>
        <taxon>Sphingomonadales</taxon>
        <taxon>Sphingomonadaceae</taxon>
        <taxon>Sphingomonas</taxon>
    </lineage>
</organism>
<name>A0A7V8RCP6_9SPHN</name>
<keyword evidence="4" id="KW-0813">Transport</keyword>
<keyword evidence="6 8" id="KW-1133">Transmembrane helix</keyword>
<comment type="function">
    <text evidence="1">Resistance to tetracycline by an active tetracycline efflux. This is an energy-dependent process that decreases the accumulation of the antibiotic in whole cells. This protein functions as a metal-tetracycline/H(+) antiporter.</text>
</comment>
<feature type="transmembrane region" description="Helical" evidence="8">
    <location>
        <begin position="254"/>
        <end position="273"/>
    </location>
</feature>
<feature type="domain" description="Major facilitator superfamily (MFS) profile" evidence="9">
    <location>
        <begin position="14"/>
        <end position="407"/>
    </location>
</feature>
<evidence type="ECO:0000256" key="3">
    <source>
        <dbReference type="ARBA" id="ARBA00007520"/>
    </source>
</evidence>
<keyword evidence="11" id="KW-1185">Reference proteome</keyword>
<comment type="subcellular location">
    <subcellularLocation>
        <location evidence="2">Membrane</location>
        <topology evidence="2">Multi-pass membrane protein</topology>
    </subcellularLocation>
</comment>
<feature type="transmembrane region" description="Helical" evidence="8">
    <location>
        <begin position="171"/>
        <end position="192"/>
    </location>
</feature>
<feature type="transmembrane region" description="Helical" evidence="8">
    <location>
        <begin position="15"/>
        <end position="34"/>
    </location>
</feature>
<keyword evidence="5 8" id="KW-0812">Transmembrane</keyword>
<feature type="transmembrane region" description="Helical" evidence="8">
    <location>
        <begin position="213"/>
        <end position="234"/>
    </location>
</feature>
<evidence type="ECO:0000313" key="11">
    <source>
        <dbReference type="Proteomes" id="UP000589292"/>
    </source>
</evidence>
<feature type="transmembrane region" description="Helical" evidence="8">
    <location>
        <begin position="379"/>
        <end position="405"/>
    </location>
</feature>
<dbReference type="InterPro" id="IPR036259">
    <property type="entry name" value="MFS_trans_sf"/>
</dbReference>
<dbReference type="CDD" id="cd17388">
    <property type="entry name" value="MFS_TetA"/>
    <property type="match status" value="1"/>
</dbReference>
<dbReference type="Pfam" id="PF07690">
    <property type="entry name" value="MFS_1"/>
    <property type="match status" value="1"/>
</dbReference>
<feature type="transmembrane region" description="Helical" evidence="8">
    <location>
        <begin position="85"/>
        <end position="104"/>
    </location>
</feature>
<evidence type="ECO:0000313" key="10">
    <source>
        <dbReference type="EMBL" id="MBA1374013.1"/>
    </source>
</evidence>
<dbReference type="EMBL" id="VDES01000002">
    <property type="protein sequence ID" value="MBA1374013.1"/>
    <property type="molecule type" value="Genomic_DNA"/>
</dbReference>
<feature type="transmembrane region" description="Helical" evidence="8">
    <location>
        <begin position="313"/>
        <end position="331"/>
    </location>
</feature>
<comment type="caution">
    <text evidence="10">The sequence shown here is derived from an EMBL/GenBank/DDBJ whole genome shotgun (WGS) entry which is preliminary data.</text>
</comment>
<dbReference type="PANTHER" id="PTHR23504:SF15">
    <property type="entry name" value="MAJOR FACILITATOR SUPERFAMILY (MFS) PROFILE DOMAIN-CONTAINING PROTEIN"/>
    <property type="match status" value="1"/>
</dbReference>
<feature type="transmembrane region" description="Helical" evidence="8">
    <location>
        <begin position="142"/>
        <end position="165"/>
    </location>
</feature>
<dbReference type="Gene3D" id="1.20.1250.20">
    <property type="entry name" value="MFS general substrate transporter like domains"/>
    <property type="match status" value="1"/>
</dbReference>
<dbReference type="PROSITE" id="PS00216">
    <property type="entry name" value="SUGAR_TRANSPORT_1"/>
    <property type="match status" value="1"/>
</dbReference>
<keyword evidence="7 8" id="KW-0472">Membrane</keyword>
<dbReference type="PANTHER" id="PTHR23504">
    <property type="entry name" value="MAJOR FACILITATOR SUPERFAMILY DOMAIN-CONTAINING PROTEIN 10"/>
    <property type="match status" value="1"/>
</dbReference>
<evidence type="ECO:0000256" key="1">
    <source>
        <dbReference type="ARBA" id="ARBA00003279"/>
    </source>
</evidence>
<reference evidence="10 11" key="1">
    <citation type="journal article" date="1994" name="Int. J. Syst. Bacteriol.">
        <title>Phylogenetic positions of novel aerobic, bacteriochlorophyll a-containing bacteria and description of Roseococcus thiosulfatophilus gen. nov., sp. nov., Erythromicrobium ramosum gen. nov., sp. nov., and Erythrobacter litoralis sp. nov.</title>
        <authorList>
            <person name="Yurkov V."/>
            <person name="Stackebrandt E."/>
            <person name="Holmes A."/>
            <person name="Fuerst J.A."/>
            <person name="Hugenholtz P."/>
            <person name="Golecki J."/>
            <person name="Gad'on N."/>
            <person name="Gorlenko V.M."/>
            <person name="Kompantseva E.I."/>
            <person name="Drews G."/>
        </authorList>
    </citation>
    <scope>NUCLEOTIDE SEQUENCE [LARGE SCALE GENOMIC DNA]</scope>
    <source>
        <strain evidence="10 11">KR-99</strain>
    </source>
</reference>
<feature type="transmembrane region" description="Helical" evidence="8">
    <location>
        <begin position="285"/>
        <end position="307"/>
    </location>
</feature>
<evidence type="ECO:0000256" key="5">
    <source>
        <dbReference type="ARBA" id="ARBA00022692"/>
    </source>
</evidence>
<dbReference type="PRINTS" id="PR01035">
    <property type="entry name" value="TCRTETA"/>
</dbReference>
<feature type="transmembrane region" description="Helical" evidence="8">
    <location>
        <begin position="351"/>
        <end position="373"/>
    </location>
</feature>
<evidence type="ECO:0000256" key="2">
    <source>
        <dbReference type="ARBA" id="ARBA00004141"/>
    </source>
</evidence>
<proteinExistence type="inferred from homology"/>
<evidence type="ECO:0000259" key="9">
    <source>
        <dbReference type="PROSITE" id="PS50850"/>
    </source>
</evidence>
<feature type="transmembrane region" description="Helical" evidence="8">
    <location>
        <begin position="110"/>
        <end position="130"/>
    </location>
</feature>